<dbReference type="EMBL" id="JBHSJO010000001">
    <property type="protein sequence ID" value="MFC5014274.1"/>
    <property type="molecule type" value="Genomic_DNA"/>
</dbReference>
<dbReference type="RefSeq" id="WP_271321428.1">
    <property type="nucleotide sequence ID" value="NZ_BAAATN010000013.1"/>
</dbReference>
<evidence type="ECO:0000313" key="2">
    <source>
        <dbReference type="EMBL" id="MFC5014274.1"/>
    </source>
</evidence>
<comment type="caution">
    <text evidence="2">The sequence shown here is derived from an EMBL/GenBank/DDBJ whole genome shotgun (WGS) entry which is preliminary data.</text>
</comment>
<gene>
    <name evidence="2" type="ORF">ACFPRC_05210</name>
</gene>
<reference evidence="3" key="1">
    <citation type="journal article" date="2019" name="Int. J. Syst. Evol. Microbiol.">
        <title>The Global Catalogue of Microorganisms (GCM) 10K type strain sequencing project: providing services to taxonomists for standard genome sequencing and annotation.</title>
        <authorList>
            <consortium name="The Broad Institute Genomics Platform"/>
            <consortium name="The Broad Institute Genome Sequencing Center for Infectious Disease"/>
            <person name="Wu L."/>
            <person name="Ma J."/>
        </authorList>
    </citation>
    <scope>NUCLEOTIDE SEQUENCE [LARGE SCALE GENOMIC DNA]</scope>
    <source>
        <strain evidence="3">CGMCC 4.1542</strain>
    </source>
</reference>
<name>A0ABV9WNM6_9ACTN</name>
<accession>A0ABV9WNM6</accession>
<protein>
    <submittedName>
        <fullName evidence="2">Uncharacterized protein</fullName>
    </submittedName>
</protein>
<sequence>MRVLIIVVVVSIGWLLFDVGRKLLVRGQRHRVSTITSFDHLKGERYLLYLRPFALDQPMARAPSGTPGWGSRSPFDVPGLTAEQFLLGQFSEHGRVVAVGRPGEQLPLLGAQRGYLPLQGWEYTVSELIQGAHVVLMSVAQGPGTAWEFTEVLRTTTPERLILVISCDEREYNAFRTAVAGLYEARKKREGGSPWAPLPVLPDCPVVPRATGREWDAPLRAFVTFDQEWHPTLFPFVVTVPRLRHYRTVRKLVGQQMAPALSPLRALPRRTAAGTVPPPLPADSQSSAAPSTPAPSPRPHPNEPLIGSVLVHHQAATRRRRGFPWRKPM</sequence>
<dbReference type="Proteomes" id="UP001595855">
    <property type="component" value="Unassembled WGS sequence"/>
</dbReference>
<feature type="region of interest" description="Disordered" evidence="1">
    <location>
        <begin position="271"/>
        <end position="306"/>
    </location>
</feature>
<evidence type="ECO:0000313" key="3">
    <source>
        <dbReference type="Proteomes" id="UP001595855"/>
    </source>
</evidence>
<evidence type="ECO:0000256" key="1">
    <source>
        <dbReference type="SAM" id="MobiDB-lite"/>
    </source>
</evidence>
<proteinExistence type="predicted"/>
<keyword evidence="3" id="KW-1185">Reference proteome</keyword>
<feature type="compositionally biased region" description="Low complexity" evidence="1">
    <location>
        <begin position="282"/>
        <end position="291"/>
    </location>
</feature>
<organism evidence="2 3">
    <name type="scientific">Streptomyces lienomycini</name>
    <dbReference type="NCBI Taxonomy" id="284035"/>
    <lineage>
        <taxon>Bacteria</taxon>
        <taxon>Bacillati</taxon>
        <taxon>Actinomycetota</taxon>
        <taxon>Actinomycetes</taxon>
        <taxon>Kitasatosporales</taxon>
        <taxon>Streptomycetaceae</taxon>
        <taxon>Streptomyces</taxon>
    </lineage>
</organism>